<dbReference type="Proteomes" id="UP000011115">
    <property type="component" value="Unassembled WGS sequence"/>
</dbReference>
<reference evidence="3" key="1">
    <citation type="journal article" date="2011" name="Nature">
        <title>Genome sequence and analysis of the tuber crop potato.</title>
        <authorList>
            <consortium name="The Potato Genome Sequencing Consortium"/>
        </authorList>
    </citation>
    <scope>NUCLEOTIDE SEQUENCE [LARGE SCALE GENOMIC DNA]</scope>
    <source>
        <strain evidence="3">cv. DM1-3 516 R44</strain>
    </source>
</reference>
<feature type="chain" id="PRO_5004014654" evidence="1">
    <location>
        <begin position="20"/>
        <end position="170"/>
    </location>
</feature>
<sequence length="170" mass="19242">MGTSSWGVTAIQILTLVYAQYTEQRRTTYSVRSRVEHNFEKNELARTSRRDDNNKAVLDTIAGGSYGDCTYAQISEKLERISRNNKAWSTRRSDTGRNTFAVHNTTDNSADDIREEMAQIRTELDLVLKHVSGGAEKVNAVNYVTRTPPPVEECYYEEDAYAVNDQMGGF</sequence>
<dbReference type="AlphaFoldDB" id="M1DT50"/>
<protein>
    <submittedName>
        <fullName evidence="2">Integrase core domain containing protein</fullName>
    </submittedName>
</protein>
<dbReference type="InParanoid" id="M1DT50"/>
<keyword evidence="1" id="KW-0732">Signal</keyword>
<dbReference type="Gramene" id="PGSC0003DMT400093985">
    <property type="protein sequence ID" value="PGSC0003DMT400093985"/>
    <property type="gene ID" value="PGSC0003DMG400043556"/>
</dbReference>
<evidence type="ECO:0000256" key="1">
    <source>
        <dbReference type="SAM" id="SignalP"/>
    </source>
</evidence>
<dbReference type="HOGENOM" id="CLU_1573414_0_0_1"/>
<evidence type="ECO:0000313" key="2">
    <source>
        <dbReference type="EnsemblPlants" id="PGSC0003DMT400093985"/>
    </source>
</evidence>
<feature type="signal peptide" evidence="1">
    <location>
        <begin position="1"/>
        <end position="19"/>
    </location>
</feature>
<accession>M1DT50</accession>
<name>M1DT50_SOLTU</name>
<dbReference type="PaxDb" id="4113-PGSC0003DMT400093985"/>
<dbReference type="EnsemblPlants" id="PGSC0003DMT400093985">
    <property type="protein sequence ID" value="PGSC0003DMT400093985"/>
    <property type="gene ID" value="PGSC0003DMG400043556"/>
</dbReference>
<proteinExistence type="predicted"/>
<reference evidence="2" key="2">
    <citation type="submission" date="2015-06" db="UniProtKB">
        <authorList>
            <consortium name="EnsemblPlants"/>
        </authorList>
    </citation>
    <scope>IDENTIFICATION</scope>
    <source>
        <strain evidence="2">DM1-3 516 R44</strain>
    </source>
</reference>
<evidence type="ECO:0000313" key="3">
    <source>
        <dbReference type="Proteomes" id="UP000011115"/>
    </source>
</evidence>
<organism evidence="2 3">
    <name type="scientific">Solanum tuberosum</name>
    <name type="common">Potato</name>
    <dbReference type="NCBI Taxonomy" id="4113"/>
    <lineage>
        <taxon>Eukaryota</taxon>
        <taxon>Viridiplantae</taxon>
        <taxon>Streptophyta</taxon>
        <taxon>Embryophyta</taxon>
        <taxon>Tracheophyta</taxon>
        <taxon>Spermatophyta</taxon>
        <taxon>Magnoliopsida</taxon>
        <taxon>eudicotyledons</taxon>
        <taxon>Gunneridae</taxon>
        <taxon>Pentapetalae</taxon>
        <taxon>asterids</taxon>
        <taxon>lamiids</taxon>
        <taxon>Solanales</taxon>
        <taxon>Solanaceae</taxon>
        <taxon>Solanoideae</taxon>
        <taxon>Solaneae</taxon>
        <taxon>Solanum</taxon>
    </lineage>
</organism>
<keyword evidence="3" id="KW-1185">Reference proteome</keyword>